<keyword evidence="4" id="KW-0067">ATP-binding</keyword>
<organism evidence="8 9">
    <name type="scientific">Streptococcus pneumoniae</name>
    <dbReference type="NCBI Taxonomy" id="1313"/>
    <lineage>
        <taxon>Bacteria</taxon>
        <taxon>Bacillati</taxon>
        <taxon>Bacillota</taxon>
        <taxon>Bacilli</taxon>
        <taxon>Lactobacillales</taxon>
        <taxon>Streptococcaceae</taxon>
        <taxon>Streptococcus</taxon>
    </lineage>
</organism>
<dbReference type="Gene3D" id="3.40.50.20">
    <property type="match status" value="1"/>
</dbReference>
<comment type="caution">
    <text evidence="8">The sequence shown here is derived from an EMBL/GenBank/DDBJ whole genome shotgun (WGS) entry which is preliminary data.</text>
</comment>
<dbReference type="GO" id="GO:0005524">
    <property type="term" value="F:ATP binding"/>
    <property type="evidence" value="ECO:0007669"/>
    <property type="project" value="UniProtKB-KW"/>
</dbReference>
<sequence>MFRKILIANRGEIAVRIIRAARELGIATVAVYSTADKEALHTLLADEAICIGPGKATESYLNINAILSAAVLTEAEAIHPGFGFLSENSKFAT</sequence>
<dbReference type="GO" id="GO:0004075">
    <property type="term" value="F:biotin carboxylase activity"/>
    <property type="evidence" value="ECO:0007669"/>
    <property type="project" value="UniProtKB-EC"/>
</dbReference>
<gene>
    <name evidence="8" type="ORF">GM536_13250</name>
</gene>
<evidence type="ECO:0000256" key="2">
    <source>
        <dbReference type="ARBA" id="ARBA00022598"/>
    </source>
</evidence>
<dbReference type="RefSeq" id="WP_330163877.1">
    <property type="nucleotide sequence ID" value="NZ_WNIA01000525.1"/>
</dbReference>
<dbReference type="InterPro" id="IPR016185">
    <property type="entry name" value="PreATP-grasp_dom_sf"/>
</dbReference>
<dbReference type="Proteomes" id="UP000437160">
    <property type="component" value="Unassembled WGS sequence"/>
</dbReference>
<evidence type="ECO:0000256" key="6">
    <source>
        <dbReference type="ARBA" id="ARBA00023267"/>
    </source>
</evidence>
<keyword evidence="5" id="KW-0464">Manganese</keyword>
<accession>A0A6I3UZ59</accession>
<dbReference type="EC" id="6.3.4.14" evidence="1"/>
<protein>
    <recommendedName>
        <fullName evidence="1">biotin carboxylase</fullName>
        <ecNumber evidence="1">6.3.4.14</ecNumber>
    </recommendedName>
</protein>
<name>A0A6I3UZ59_STREE</name>
<dbReference type="SUPFAM" id="SSF52440">
    <property type="entry name" value="PreATP-grasp domain"/>
    <property type="match status" value="1"/>
</dbReference>
<keyword evidence="3" id="KW-0547">Nucleotide-binding</keyword>
<dbReference type="InterPro" id="IPR050856">
    <property type="entry name" value="Biotin_carboxylase_complex"/>
</dbReference>
<keyword evidence="2 8" id="KW-0436">Ligase</keyword>
<feature type="non-terminal residue" evidence="8">
    <location>
        <position position="93"/>
    </location>
</feature>
<proteinExistence type="predicted"/>
<evidence type="ECO:0000256" key="4">
    <source>
        <dbReference type="ARBA" id="ARBA00022840"/>
    </source>
</evidence>
<evidence type="ECO:0000256" key="1">
    <source>
        <dbReference type="ARBA" id="ARBA00013263"/>
    </source>
</evidence>
<evidence type="ECO:0000313" key="8">
    <source>
        <dbReference type="EMBL" id="MTV99978.1"/>
    </source>
</evidence>
<evidence type="ECO:0000256" key="5">
    <source>
        <dbReference type="ARBA" id="ARBA00023211"/>
    </source>
</evidence>
<dbReference type="Pfam" id="PF00289">
    <property type="entry name" value="Biotin_carb_N"/>
    <property type="match status" value="1"/>
</dbReference>
<feature type="domain" description="Biotin carboxylation" evidence="7">
    <location>
        <begin position="1"/>
        <end position="93"/>
    </location>
</feature>
<evidence type="ECO:0000259" key="7">
    <source>
        <dbReference type="PROSITE" id="PS50979"/>
    </source>
</evidence>
<dbReference type="AlphaFoldDB" id="A0A6I3UZ59"/>
<dbReference type="PANTHER" id="PTHR18866">
    <property type="entry name" value="CARBOXYLASE:PYRUVATE/ACETYL-COA/PROPIONYL-COA CARBOXYLASE"/>
    <property type="match status" value="1"/>
</dbReference>
<evidence type="ECO:0000313" key="9">
    <source>
        <dbReference type="Proteomes" id="UP000437160"/>
    </source>
</evidence>
<dbReference type="PANTHER" id="PTHR18866:SF33">
    <property type="entry name" value="METHYLCROTONOYL-COA CARBOXYLASE SUBUNIT ALPHA, MITOCHONDRIAL-RELATED"/>
    <property type="match status" value="1"/>
</dbReference>
<reference evidence="8 9" key="1">
    <citation type="submission" date="2019-11" db="EMBL/GenBank/DDBJ databases">
        <title>Growth characteristics of pneumococcus vary with the chemical composition of the capsule and with environmental conditions.</title>
        <authorList>
            <person name="Tothpal A."/>
            <person name="Desobry K."/>
            <person name="Joshi S."/>
            <person name="Wyllie A.L."/>
            <person name="Weinberger D.M."/>
        </authorList>
    </citation>
    <scope>NUCLEOTIDE SEQUENCE [LARGE SCALE GENOMIC DNA]</scope>
    <source>
        <strain evidence="9">pnumococcus19F</strain>
    </source>
</reference>
<keyword evidence="6" id="KW-0092">Biotin</keyword>
<dbReference type="EMBL" id="WNIA01000525">
    <property type="protein sequence ID" value="MTV99978.1"/>
    <property type="molecule type" value="Genomic_DNA"/>
</dbReference>
<dbReference type="InterPro" id="IPR011764">
    <property type="entry name" value="Biotin_carboxylation_dom"/>
</dbReference>
<dbReference type="InterPro" id="IPR005481">
    <property type="entry name" value="BC-like_N"/>
</dbReference>
<evidence type="ECO:0000256" key="3">
    <source>
        <dbReference type="ARBA" id="ARBA00022741"/>
    </source>
</evidence>
<dbReference type="PROSITE" id="PS50979">
    <property type="entry name" value="BC"/>
    <property type="match status" value="1"/>
</dbReference>